<dbReference type="Proteomes" id="UP000186817">
    <property type="component" value="Unassembled WGS sequence"/>
</dbReference>
<dbReference type="EMBL" id="LSRX01001222">
    <property type="protein sequence ID" value="OLP82130.1"/>
    <property type="molecule type" value="Genomic_DNA"/>
</dbReference>
<protein>
    <submittedName>
        <fullName evidence="2">Uncharacterized protein</fullName>
    </submittedName>
</protein>
<accession>A0A1Q9CGT6</accession>
<keyword evidence="3" id="KW-1185">Reference proteome</keyword>
<dbReference type="OrthoDB" id="439066at2759"/>
<feature type="compositionally biased region" description="Basic residues" evidence="1">
    <location>
        <begin position="582"/>
        <end position="593"/>
    </location>
</feature>
<proteinExistence type="predicted"/>
<gene>
    <name evidence="2" type="ORF">AK812_SmicGene37244</name>
</gene>
<comment type="caution">
    <text evidence="2">The sequence shown here is derived from an EMBL/GenBank/DDBJ whole genome shotgun (WGS) entry which is preliminary data.</text>
</comment>
<dbReference type="AlphaFoldDB" id="A0A1Q9CGT6"/>
<sequence length="843" mass="93328">MGMGNVEDPSRRCVGRAETILSRSGVVKQAAPLSVAQICKIHDLLHAEGTSRWDKALCAYLLLCLYGRARHSDFKNIERVEWDVKPLSEGVAEEGREGYIVVYTRNHKTSRATAKKLKLLPIIIPVSGVHGRPWAFAARSAFERVGLVLEGHVSGPLFKPPKSFEELGLCDRSITSEKVSVFLRLVLNLPVDPPDDSPKVSSHTSRGKRIRNSREQEAVVATGGLLQLGRVKPPCKSESVLSGSGGKRLLAAISQRQSGHGPATYQAHFSKRATEVRLSAASLEALRSHGFSTLGQLAYAVGQPGQVIPEAEFSTWSRTHVPAASAADLASLRRLLFEAQTLALSQLRLQITEPESAAKRVPEAERDRRMTLMRAELTGLSIEGPLEPGRKLLDECAHQEATGQLKYLAPDRCVSRIHEVTNAKNASRQVEIDQSKLIVREAQDELSMPASSALQVQEALRRRGLAYTFAQALSWSACDRYLMRLFSHMHREPPPNHNRVSVTQVVEADRLVFVKLIEQNIKAKRDASGSFPLDDALHHALESYEVSFALMHLQSKQAPPTRPPFKKLKTQHDESSVTKPGGKGKGKDKKGRGKSAPWVSIPEFIRDRGGHAATPSGEPICFTYSIHGKCNAEAGTGRILCFNQGVISFDSHKFHATEPWTGALQQAHFALPDIGTADIFHELMEEYGYPDKEVFDEVTQGPKQAHLHTLARMLARHEMALQQLEDPLRWQYTRWNPEKQIHEPTSGAPLSHNTALTALRELKSLILQEGTMHAMGGMNEGKEGVTLFKLTLSMEAPAKATIREILTQFTESSVLRLIGARLPPERSHRPLPKELQQLLRAEQ</sequence>
<evidence type="ECO:0000256" key="1">
    <source>
        <dbReference type="SAM" id="MobiDB-lite"/>
    </source>
</evidence>
<reference evidence="2 3" key="1">
    <citation type="submission" date="2016-02" db="EMBL/GenBank/DDBJ databases">
        <title>Genome analysis of coral dinoflagellate symbionts highlights evolutionary adaptations to a symbiotic lifestyle.</title>
        <authorList>
            <person name="Aranda M."/>
            <person name="Li Y."/>
            <person name="Liew Y.J."/>
            <person name="Baumgarten S."/>
            <person name="Simakov O."/>
            <person name="Wilson M."/>
            <person name="Piel J."/>
            <person name="Ashoor H."/>
            <person name="Bougouffa S."/>
            <person name="Bajic V.B."/>
            <person name="Ryu T."/>
            <person name="Ravasi T."/>
            <person name="Bayer T."/>
            <person name="Micklem G."/>
            <person name="Kim H."/>
            <person name="Bhak J."/>
            <person name="Lajeunesse T.C."/>
            <person name="Voolstra C.R."/>
        </authorList>
    </citation>
    <scope>NUCLEOTIDE SEQUENCE [LARGE SCALE GENOMIC DNA]</scope>
    <source>
        <strain evidence="2 3">CCMP2467</strain>
    </source>
</reference>
<evidence type="ECO:0000313" key="3">
    <source>
        <dbReference type="Proteomes" id="UP000186817"/>
    </source>
</evidence>
<evidence type="ECO:0000313" key="2">
    <source>
        <dbReference type="EMBL" id="OLP82130.1"/>
    </source>
</evidence>
<feature type="region of interest" description="Disordered" evidence="1">
    <location>
        <begin position="194"/>
        <end position="215"/>
    </location>
</feature>
<name>A0A1Q9CGT6_SYMMI</name>
<feature type="region of interest" description="Disordered" evidence="1">
    <location>
        <begin position="557"/>
        <end position="596"/>
    </location>
</feature>
<organism evidence="2 3">
    <name type="scientific">Symbiodinium microadriaticum</name>
    <name type="common">Dinoflagellate</name>
    <name type="synonym">Zooxanthella microadriatica</name>
    <dbReference type="NCBI Taxonomy" id="2951"/>
    <lineage>
        <taxon>Eukaryota</taxon>
        <taxon>Sar</taxon>
        <taxon>Alveolata</taxon>
        <taxon>Dinophyceae</taxon>
        <taxon>Suessiales</taxon>
        <taxon>Symbiodiniaceae</taxon>
        <taxon>Symbiodinium</taxon>
    </lineage>
</organism>